<evidence type="ECO:0000256" key="7">
    <source>
        <dbReference type="ARBA" id="ARBA00039442"/>
    </source>
</evidence>
<evidence type="ECO:0000313" key="10">
    <source>
        <dbReference type="Proteomes" id="UP000694523"/>
    </source>
</evidence>
<comment type="subcellular location">
    <subcellularLocation>
        <location evidence="1">Mitochondrion</location>
    </subcellularLocation>
</comment>
<keyword evidence="3" id="KW-0689">Ribosomal protein</keyword>
<accession>A0A8C6T257</accession>
<keyword evidence="5" id="KW-0687">Ribonucleoprotein</keyword>
<reference evidence="9" key="1">
    <citation type="submission" date="2025-08" db="UniProtKB">
        <authorList>
            <consortium name="Ensembl"/>
        </authorList>
    </citation>
    <scope>IDENTIFICATION</scope>
</reference>
<comment type="similarity">
    <text evidence="6">Belongs to the mitochondrion-specific ribosomal protein mL37 family.</text>
</comment>
<dbReference type="InterPro" id="IPR052482">
    <property type="entry name" value="mtLSU_mL37"/>
</dbReference>
<evidence type="ECO:0000256" key="3">
    <source>
        <dbReference type="ARBA" id="ARBA00022980"/>
    </source>
</evidence>
<dbReference type="GO" id="GO:0005840">
    <property type="term" value="C:ribosome"/>
    <property type="evidence" value="ECO:0007669"/>
    <property type="project" value="UniProtKB-KW"/>
</dbReference>
<name>A0A8C6T257_9GOBI</name>
<dbReference type="Proteomes" id="UP000694523">
    <property type="component" value="Unplaced"/>
</dbReference>
<evidence type="ECO:0000256" key="4">
    <source>
        <dbReference type="ARBA" id="ARBA00023128"/>
    </source>
</evidence>
<keyword evidence="10" id="KW-1185">Reference proteome</keyword>
<dbReference type="GO" id="GO:1990904">
    <property type="term" value="C:ribonucleoprotein complex"/>
    <property type="evidence" value="ECO:0007669"/>
    <property type="project" value="UniProtKB-KW"/>
</dbReference>
<dbReference type="PANTHER" id="PTHR15889">
    <property type="entry name" value="MITOCHONDRIAL RIBOSOMAL PROTEIN L37"/>
    <property type="match status" value="1"/>
</dbReference>
<dbReference type="InterPro" id="IPR010793">
    <property type="entry name" value="Ribosomal_mL37/mL65"/>
</dbReference>
<evidence type="ECO:0000256" key="5">
    <source>
        <dbReference type="ARBA" id="ARBA00023274"/>
    </source>
</evidence>
<reference evidence="9" key="2">
    <citation type="submission" date="2025-09" db="UniProtKB">
        <authorList>
            <consortium name="Ensembl"/>
        </authorList>
    </citation>
    <scope>IDENTIFICATION</scope>
</reference>
<dbReference type="AlphaFoldDB" id="A0A8C6T257"/>
<dbReference type="PANTHER" id="PTHR15889:SF2">
    <property type="entry name" value="LARGE RIBOSOMAL SUBUNIT PROTEIN ML37"/>
    <property type="match status" value="1"/>
</dbReference>
<dbReference type="Pfam" id="PF07147">
    <property type="entry name" value="PDCD9"/>
    <property type="match status" value="1"/>
</dbReference>
<organism evidence="9 10">
    <name type="scientific">Neogobius melanostomus</name>
    <name type="common">round goby</name>
    <dbReference type="NCBI Taxonomy" id="47308"/>
    <lineage>
        <taxon>Eukaryota</taxon>
        <taxon>Metazoa</taxon>
        <taxon>Chordata</taxon>
        <taxon>Craniata</taxon>
        <taxon>Vertebrata</taxon>
        <taxon>Euteleostomi</taxon>
        <taxon>Actinopterygii</taxon>
        <taxon>Neopterygii</taxon>
        <taxon>Teleostei</taxon>
        <taxon>Neoteleostei</taxon>
        <taxon>Acanthomorphata</taxon>
        <taxon>Gobiaria</taxon>
        <taxon>Gobiiformes</taxon>
        <taxon>Gobioidei</taxon>
        <taxon>Gobiidae</taxon>
        <taxon>Benthophilinae</taxon>
        <taxon>Neogobiini</taxon>
        <taxon>Neogobius</taxon>
    </lineage>
</organism>
<dbReference type="GO" id="GO:0006412">
    <property type="term" value="P:translation"/>
    <property type="evidence" value="ECO:0007669"/>
    <property type="project" value="InterPro"/>
</dbReference>
<dbReference type="Ensembl" id="ENSNMLT00000013319.1">
    <property type="protein sequence ID" value="ENSNMLP00000011780.1"/>
    <property type="gene ID" value="ENSNMLG00000008051.1"/>
</dbReference>
<sequence>INKKHDENTAKTTIIMRKKVRGVLVIVRPLTAHGSSSSSSRRHFSLHHRRLGGRAVLPKPPREKVHIPGLERVTYADRMYYVPGLAKPESPRWERDYSDPYRYRSPPHSDMPLLKEKPCYLFHQRSNALEGVKQALWLTKTKLIEGLPPQLLSLAQDPAHQIPDQDERVQNAIKHARFWDTTEPKTAQDRYSKMLLQNLLHLCASLHPSHPALGRRLLSEKYSLAATWNRGEDLFQIRGQNGLLCTSMDPLPALSEAQQVEETAEHTLESFYPVSPTIDLQQVNVYHQHMNSTGFREGYPYPHAHTLYFDDPKSPRCTLRPEQFQAKMVMFAFGNALARAYLQYGTEPLAQLERPVVVQVVGTNGRFFNFLVFQLNTTDLSEDSGVKNMVWLEKDSELYEYAKVRPLIKKKEVLVPAGLAGYNPETFRKFLSLYLHGAV</sequence>
<evidence type="ECO:0000313" key="9">
    <source>
        <dbReference type="Ensembl" id="ENSNMLP00000011780.1"/>
    </source>
</evidence>
<keyword evidence="4" id="KW-0496">Mitochondrion</keyword>
<dbReference type="GO" id="GO:0003735">
    <property type="term" value="F:structural constituent of ribosome"/>
    <property type="evidence" value="ECO:0007669"/>
    <property type="project" value="InterPro"/>
</dbReference>
<evidence type="ECO:0000256" key="1">
    <source>
        <dbReference type="ARBA" id="ARBA00004173"/>
    </source>
</evidence>
<keyword evidence="2" id="KW-0809">Transit peptide</keyword>
<evidence type="ECO:0000256" key="6">
    <source>
        <dbReference type="ARBA" id="ARBA00037985"/>
    </source>
</evidence>
<protein>
    <recommendedName>
        <fullName evidence="7">Large ribosomal subunit protein mL37</fullName>
    </recommendedName>
    <alternativeName>
        <fullName evidence="8">39S ribosomal protein L37, mitochondrial</fullName>
    </alternativeName>
</protein>
<dbReference type="GO" id="GO:0005739">
    <property type="term" value="C:mitochondrion"/>
    <property type="evidence" value="ECO:0007669"/>
    <property type="project" value="UniProtKB-SubCell"/>
</dbReference>
<proteinExistence type="inferred from homology"/>
<evidence type="ECO:0000256" key="2">
    <source>
        <dbReference type="ARBA" id="ARBA00022946"/>
    </source>
</evidence>
<evidence type="ECO:0000256" key="8">
    <source>
        <dbReference type="ARBA" id="ARBA00041617"/>
    </source>
</evidence>